<evidence type="ECO:0000313" key="7">
    <source>
        <dbReference type="Proteomes" id="UP000661077"/>
    </source>
</evidence>
<sequence length="137" mass="14778">MHRLALLLLCAAYLQGGFTKLIDFEGALAEMHHFGLTPALPFAVATIALELAASAAIVIGFYRWLAALALAAFTLAATLIANRFWEAAPVEQFAMTNSFFEHLGLVGAFLLVAWYDLGAATPADAAPSPEPHRRDHR</sequence>
<evidence type="ECO:0000256" key="3">
    <source>
        <dbReference type="ARBA" id="ARBA00022989"/>
    </source>
</evidence>
<evidence type="ECO:0000256" key="1">
    <source>
        <dbReference type="ARBA" id="ARBA00004141"/>
    </source>
</evidence>
<dbReference type="Proteomes" id="UP000661077">
    <property type="component" value="Unassembled WGS sequence"/>
</dbReference>
<keyword evidence="7" id="KW-1185">Reference proteome</keyword>
<evidence type="ECO:0000256" key="2">
    <source>
        <dbReference type="ARBA" id="ARBA00022692"/>
    </source>
</evidence>
<comment type="subcellular location">
    <subcellularLocation>
        <location evidence="1">Membrane</location>
        <topology evidence="1">Multi-pass membrane protein</topology>
    </subcellularLocation>
</comment>
<evidence type="ECO:0000256" key="4">
    <source>
        <dbReference type="ARBA" id="ARBA00023136"/>
    </source>
</evidence>
<dbReference type="Pfam" id="PF07681">
    <property type="entry name" value="DoxX"/>
    <property type="match status" value="1"/>
</dbReference>
<proteinExistence type="predicted"/>
<evidence type="ECO:0000313" key="6">
    <source>
        <dbReference type="EMBL" id="MBM0108562.1"/>
    </source>
</evidence>
<feature type="transmembrane region" description="Helical" evidence="5">
    <location>
        <begin position="64"/>
        <end position="85"/>
    </location>
</feature>
<keyword evidence="2 5" id="KW-0812">Transmembrane</keyword>
<keyword evidence="3 5" id="KW-1133">Transmembrane helix</keyword>
<organism evidence="6 7">
    <name type="scientific">Steroidobacter gossypii</name>
    <dbReference type="NCBI Taxonomy" id="2805490"/>
    <lineage>
        <taxon>Bacteria</taxon>
        <taxon>Pseudomonadati</taxon>
        <taxon>Pseudomonadota</taxon>
        <taxon>Gammaproteobacteria</taxon>
        <taxon>Steroidobacterales</taxon>
        <taxon>Steroidobacteraceae</taxon>
        <taxon>Steroidobacter</taxon>
    </lineage>
</organism>
<accession>A0ABS1X5Q2</accession>
<dbReference type="InterPro" id="IPR032808">
    <property type="entry name" value="DoxX"/>
</dbReference>
<comment type="caution">
    <text evidence="6">The sequence shown here is derived from an EMBL/GenBank/DDBJ whole genome shotgun (WGS) entry which is preliminary data.</text>
</comment>
<keyword evidence="4 5" id="KW-0472">Membrane</keyword>
<name>A0ABS1X5Q2_9GAMM</name>
<feature type="transmembrane region" description="Helical" evidence="5">
    <location>
        <begin position="40"/>
        <end position="59"/>
    </location>
</feature>
<dbReference type="EMBL" id="JAEVLS010000008">
    <property type="protein sequence ID" value="MBM0108562.1"/>
    <property type="molecule type" value="Genomic_DNA"/>
</dbReference>
<gene>
    <name evidence="6" type="ORF">JM946_27835</name>
</gene>
<dbReference type="RefSeq" id="WP_203170763.1">
    <property type="nucleotide sequence ID" value="NZ_JAEVLS010000008.1"/>
</dbReference>
<protein>
    <submittedName>
        <fullName evidence="6">DoxX family protein</fullName>
    </submittedName>
</protein>
<reference evidence="6 7" key="1">
    <citation type="journal article" date="2021" name="Int. J. Syst. Evol. Microbiol.">
        <title>Steroidobacter gossypii sp. nov., isolated from soil of cotton cropping field.</title>
        <authorList>
            <person name="Huang R."/>
            <person name="Yang S."/>
            <person name="Zhen C."/>
            <person name="Liu W."/>
        </authorList>
    </citation>
    <scope>NUCLEOTIDE SEQUENCE [LARGE SCALE GENOMIC DNA]</scope>
    <source>
        <strain evidence="6 7">S1-65</strain>
    </source>
</reference>
<evidence type="ECO:0000256" key="5">
    <source>
        <dbReference type="SAM" id="Phobius"/>
    </source>
</evidence>